<proteinExistence type="predicted"/>
<evidence type="ECO:0000313" key="1">
    <source>
        <dbReference type="EMBL" id="KAF9049410.1"/>
    </source>
</evidence>
<dbReference type="Proteomes" id="UP000772434">
    <property type="component" value="Unassembled WGS sequence"/>
</dbReference>
<evidence type="ECO:0000313" key="2">
    <source>
        <dbReference type="Proteomes" id="UP000772434"/>
    </source>
</evidence>
<dbReference type="EMBL" id="JADNRY010000478">
    <property type="protein sequence ID" value="KAF9049410.1"/>
    <property type="molecule type" value="Genomic_DNA"/>
</dbReference>
<sequence length="160" mass="17958">MGSRGSRWKLRQMELDYGEEGDDDARGVGGMKECKEVDTQLASTEKTGQQLGHRYSTQAMIRLPGGYLNAFRHLAWNSLNIHQRPRLTCRSTSTSKRIGAVVSLCPCSVVLLRHAEWFGERQEPYQRGVLKGAQGSTTRRCSTFVKIKPQVSVSSCYSIF</sequence>
<protein>
    <submittedName>
        <fullName evidence="1">Uncharacterized protein</fullName>
    </submittedName>
</protein>
<comment type="caution">
    <text evidence="1">The sequence shown here is derived from an EMBL/GenBank/DDBJ whole genome shotgun (WGS) entry which is preliminary data.</text>
</comment>
<gene>
    <name evidence="1" type="ORF">BDP27DRAFT_678047</name>
</gene>
<organism evidence="1 2">
    <name type="scientific">Rhodocollybia butyracea</name>
    <dbReference type="NCBI Taxonomy" id="206335"/>
    <lineage>
        <taxon>Eukaryota</taxon>
        <taxon>Fungi</taxon>
        <taxon>Dikarya</taxon>
        <taxon>Basidiomycota</taxon>
        <taxon>Agaricomycotina</taxon>
        <taxon>Agaricomycetes</taxon>
        <taxon>Agaricomycetidae</taxon>
        <taxon>Agaricales</taxon>
        <taxon>Marasmiineae</taxon>
        <taxon>Omphalotaceae</taxon>
        <taxon>Rhodocollybia</taxon>
    </lineage>
</organism>
<reference evidence="1" key="1">
    <citation type="submission" date="2020-11" db="EMBL/GenBank/DDBJ databases">
        <authorList>
            <consortium name="DOE Joint Genome Institute"/>
            <person name="Ahrendt S."/>
            <person name="Riley R."/>
            <person name="Andreopoulos W."/>
            <person name="Labutti K."/>
            <person name="Pangilinan J."/>
            <person name="Ruiz-Duenas F.J."/>
            <person name="Barrasa J.M."/>
            <person name="Sanchez-Garcia M."/>
            <person name="Camarero S."/>
            <person name="Miyauchi S."/>
            <person name="Serrano A."/>
            <person name="Linde D."/>
            <person name="Babiker R."/>
            <person name="Drula E."/>
            <person name="Ayuso-Fernandez I."/>
            <person name="Pacheco R."/>
            <person name="Padilla G."/>
            <person name="Ferreira P."/>
            <person name="Barriuso J."/>
            <person name="Kellner H."/>
            <person name="Castanera R."/>
            <person name="Alfaro M."/>
            <person name="Ramirez L."/>
            <person name="Pisabarro A.G."/>
            <person name="Kuo A."/>
            <person name="Tritt A."/>
            <person name="Lipzen A."/>
            <person name="He G."/>
            <person name="Yan M."/>
            <person name="Ng V."/>
            <person name="Cullen D."/>
            <person name="Martin F."/>
            <person name="Rosso M.-N."/>
            <person name="Henrissat B."/>
            <person name="Hibbett D."/>
            <person name="Martinez A.T."/>
            <person name="Grigoriev I.V."/>
        </authorList>
    </citation>
    <scope>NUCLEOTIDE SEQUENCE</scope>
    <source>
        <strain evidence="1">AH 40177</strain>
    </source>
</reference>
<accession>A0A9P5P8H8</accession>
<keyword evidence="2" id="KW-1185">Reference proteome</keyword>
<dbReference type="OrthoDB" id="2953222at2759"/>
<name>A0A9P5P8H8_9AGAR</name>
<dbReference type="AlphaFoldDB" id="A0A9P5P8H8"/>